<reference evidence="1 2" key="1">
    <citation type="submission" date="2018-03" db="EMBL/GenBank/DDBJ databases">
        <title>Whole genome sequencing of Histamine producing bacteria.</title>
        <authorList>
            <person name="Butler K."/>
        </authorList>
    </citation>
    <scope>NUCLEOTIDE SEQUENCE [LARGE SCALE GENOMIC DNA]</scope>
    <source>
        <strain evidence="1 2">ATCC 19614</strain>
    </source>
</reference>
<dbReference type="Proteomes" id="UP000241803">
    <property type="component" value="Unassembled WGS sequence"/>
</dbReference>
<dbReference type="EMBL" id="PYOC01000001">
    <property type="protein sequence ID" value="PSV50030.1"/>
    <property type="molecule type" value="Genomic_DNA"/>
</dbReference>
<proteinExistence type="predicted"/>
<sequence>MATNIITKGKVERKYNGAVMGSNKLTYNPYTSNLAANTVSYYDGKLRQSSVVHINYDLNGKFPEEEFAEALTPSSTEYTQASGREVEFSYHRQPVHVEFTLSNMQEVNDVNINAGILNRMLMQYDREHFLGKFGNAGMFNNKNSIEHDSSKPIPVNNLSELIALIDVLYNEMSTYYGIRESEYPSITLSYSSDVASIIRKPITTSSDNVVTGKSVVNETYKGMTHEEVPTIIGAGSHVSLTYRPAINNHRSALPGIYSHANGDAHGLTKKTLFTYESAANEVEGKGGYVFQRTETPASKSLKASLAKKHKQ</sequence>
<gene>
    <name evidence="1" type="ORF">C9J47_05630</name>
</gene>
<comment type="caution">
    <text evidence="1">The sequence shown here is derived from an EMBL/GenBank/DDBJ whole genome shotgun (WGS) entry which is preliminary data.</text>
</comment>
<evidence type="ECO:0000313" key="2">
    <source>
        <dbReference type="Proteomes" id="UP000241803"/>
    </source>
</evidence>
<accession>A0A2T3LF70</accession>
<protein>
    <submittedName>
        <fullName evidence="1">Uncharacterized protein</fullName>
    </submittedName>
</protein>
<keyword evidence="2" id="KW-1185">Reference proteome</keyword>
<dbReference type="RefSeq" id="WP_107252614.1">
    <property type="nucleotide sequence ID" value="NZ_PYOC01000001.1"/>
</dbReference>
<organism evidence="1 2">
    <name type="scientific">Photobacterium indicum</name>
    <dbReference type="NCBI Taxonomy" id="81447"/>
    <lineage>
        <taxon>Bacteria</taxon>
        <taxon>Pseudomonadati</taxon>
        <taxon>Pseudomonadota</taxon>
        <taxon>Gammaproteobacteria</taxon>
        <taxon>Vibrionales</taxon>
        <taxon>Vibrionaceae</taxon>
        <taxon>Photobacterium</taxon>
    </lineage>
</organism>
<dbReference type="AlphaFoldDB" id="A0A2T3LF70"/>
<name>A0A2T3LF70_9GAMM</name>
<evidence type="ECO:0000313" key="1">
    <source>
        <dbReference type="EMBL" id="PSV50030.1"/>
    </source>
</evidence>